<proteinExistence type="predicted"/>
<protein>
    <submittedName>
        <fullName evidence="1">Uncharacterized protein</fullName>
    </submittedName>
</protein>
<name>A0ABY3UXH2_MYCLN</name>
<sequence length="67" mass="7445">MAITVTFRTDRGTSEMPLVSDAQVEVVEGGVLQVHIPSANAIRFYAPGHWLEAKIDNEPYDVRDSML</sequence>
<organism evidence="1 2">
    <name type="scientific">Mycobacterium lentiflavum</name>
    <dbReference type="NCBI Taxonomy" id="141349"/>
    <lineage>
        <taxon>Bacteria</taxon>
        <taxon>Bacillati</taxon>
        <taxon>Actinomycetota</taxon>
        <taxon>Actinomycetes</taxon>
        <taxon>Mycobacteriales</taxon>
        <taxon>Mycobacteriaceae</taxon>
        <taxon>Mycobacterium</taxon>
        <taxon>Mycobacterium simiae complex</taxon>
    </lineage>
</organism>
<dbReference type="EMBL" id="CP092423">
    <property type="protein sequence ID" value="ULP44276.1"/>
    <property type="molecule type" value="Genomic_DNA"/>
</dbReference>
<evidence type="ECO:0000313" key="2">
    <source>
        <dbReference type="Proteomes" id="UP001055171"/>
    </source>
</evidence>
<reference evidence="1" key="1">
    <citation type="submission" date="2022-08" db="EMBL/GenBank/DDBJ databases">
        <title>Complete genome sequence of 14 non-tuberculosis mycobacteria type-strains.</title>
        <authorList>
            <person name="Igarashi Y."/>
            <person name="Osugi A."/>
            <person name="Mitarai S."/>
        </authorList>
    </citation>
    <scope>NUCLEOTIDE SEQUENCE</scope>
    <source>
        <strain evidence="1">ATCC 51985</strain>
    </source>
</reference>
<accession>A0ABY3UXH2</accession>
<keyword evidence="2" id="KW-1185">Reference proteome</keyword>
<dbReference type="RefSeq" id="WP_139043253.1">
    <property type="nucleotide sequence ID" value="NZ_CP092423.2"/>
</dbReference>
<dbReference type="Proteomes" id="UP001055171">
    <property type="component" value="Chromosome"/>
</dbReference>
<evidence type="ECO:0000313" key="1">
    <source>
        <dbReference type="EMBL" id="ULP44276.1"/>
    </source>
</evidence>
<gene>
    <name evidence="1" type="ORF">MJO58_10220</name>
</gene>